<evidence type="ECO:0000313" key="7">
    <source>
        <dbReference type="EMBL" id="JAG19597.1"/>
    </source>
</evidence>
<evidence type="ECO:0000256" key="3">
    <source>
        <dbReference type="ARBA" id="ARBA00022989"/>
    </source>
</evidence>
<dbReference type="AlphaFoldDB" id="A0A0A9XFY2"/>
<feature type="transmembrane region" description="Helical" evidence="5">
    <location>
        <begin position="18"/>
        <end position="42"/>
    </location>
</feature>
<dbReference type="PANTHER" id="PTHR48021">
    <property type="match status" value="1"/>
</dbReference>
<feature type="transmembrane region" description="Helical" evidence="5">
    <location>
        <begin position="397"/>
        <end position="420"/>
    </location>
</feature>
<keyword evidence="4 5" id="KW-0472">Membrane</keyword>
<feature type="transmembrane region" description="Helical" evidence="5">
    <location>
        <begin position="115"/>
        <end position="136"/>
    </location>
</feature>
<feature type="transmembrane region" description="Helical" evidence="5">
    <location>
        <begin position="432"/>
        <end position="453"/>
    </location>
</feature>
<dbReference type="InterPro" id="IPR005828">
    <property type="entry name" value="MFS_sugar_transport-like"/>
</dbReference>
<keyword evidence="3 5" id="KW-1133">Transmembrane helix</keyword>
<sequence length="534" mass="58453">MVKAEGAHYGARATFKQLIVTIVSNTALLSSGMTLGFTAVSLPYMREEEENDLLIVDEDQASWIASLASIAIPFGCLASGPLIDRFGRRVGLFALNVPAFVGWLCMAFRPTLFQLYIGRLLTGFATGLSSTPATVYVAEVSTSAMRGLFVTGSSISISAGVAIVYTLGLIFGKNWPMVAAVCSAFPIISTLLIWCLMPESPVWLISKNKDEAAGSALKRLRGVDQVSKVQEELDQMADQSRSKRNSKDTLMGTIKALSRPEAYKPLLLMNTFFLFQQLTGIFVVIFYAVDVVREAGVTTDPFVVAVLIGVTRLLFTILAAYLSKRLGRRPAALISGVGMTVSLLVLATHLIMAPSNMIPIQDESVMDYDWNDTVTDNSTDNNTMFQTTGEETVETSLIPVISILLYILTSTLGFLTLPWAMIGEVFPSRVRGVAGGITTCMTYTVSFFAVKLYPAMVMTLDKHGVFYFYGSMALMGTIFVFFFLPETQGKTLAQIEEHFAGKKRRRPTTQDEEEMLNGTKLVTILPKGRISPVY</sequence>
<reference evidence="7" key="1">
    <citation type="journal article" date="2014" name="PLoS ONE">
        <title>Transcriptome-Based Identification of ABC Transporters in the Western Tarnished Plant Bug Lygus hesperus.</title>
        <authorList>
            <person name="Hull J.J."/>
            <person name="Chaney K."/>
            <person name="Geib S.M."/>
            <person name="Fabrick J.A."/>
            <person name="Brent C.S."/>
            <person name="Walsh D."/>
            <person name="Lavine L.C."/>
        </authorList>
    </citation>
    <scope>NUCLEOTIDE SEQUENCE</scope>
</reference>
<evidence type="ECO:0000313" key="8">
    <source>
        <dbReference type="EMBL" id="JAG48373.1"/>
    </source>
</evidence>
<dbReference type="Gene3D" id="1.20.1250.20">
    <property type="entry name" value="MFS general substrate transporter like domains"/>
    <property type="match status" value="1"/>
</dbReference>
<feature type="transmembrane region" description="Helical" evidence="5">
    <location>
        <begin position="331"/>
        <end position="352"/>
    </location>
</feature>
<dbReference type="InterPro" id="IPR050549">
    <property type="entry name" value="MFS_Trehalose_Transporter"/>
</dbReference>
<gene>
    <name evidence="7" type="primary">Tret1_62</name>
    <name evidence="7" type="ORF">CM83_73567</name>
</gene>
<evidence type="ECO:0000259" key="6">
    <source>
        <dbReference type="PROSITE" id="PS50850"/>
    </source>
</evidence>
<dbReference type="PROSITE" id="PS00217">
    <property type="entry name" value="SUGAR_TRANSPORT_2"/>
    <property type="match status" value="1"/>
</dbReference>
<dbReference type="PROSITE" id="PS50850">
    <property type="entry name" value="MFS"/>
    <property type="match status" value="1"/>
</dbReference>
<dbReference type="InterPro" id="IPR005829">
    <property type="entry name" value="Sugar_transporter_CS"/>
</dbReference>
<reference evidence="7" key="2">
    <citation type="submission" date="2014-07" db="EMBL/GenBank/DDBJ databases">
        <authorList>
            <person name="Hull J."/>
        </authorList>
    </citation>
    <scope>NUCLEOTIDE SEQUENCE</scope>
</reference>
<name>A0A0A9XFY2_LYGHE</name>
<dbReference type="InterPro" id="IPR036259">
    <property type="entry name" value="MFS_trans_sf"/>
</dbReference>
<feature type="transmembrane region" description="Helical" evidence="5">
    <location>
        <begin position="177"/>
        <end position="197"/>
    </location>
</feature>
<dbReference type="Pfam" id="PF00083">
    <property type="entry name" value="Sugar_tr"/>
    <property type="match status" value="2"/>
</dbReference>
<feature type="transmembrane region" description="Helical" evidence="5">
    <location>
        <begin position="148"/>
        <end position="171"/>
    </location>
</feature>
<feature type="transmembrane region" description="Helical" evidence="5">
    <location>
        <begin position="301"/>
        <end position="322"/>
    </location>
</feature>
<dbReference type="InterPro" id="IPR003663">
    <property type="entry name" value="Sugar/inositol_transpt"/>
</dbReference>
<accession>A0A0A9XFY2</accession>
<dbReference type="EMBL" id="GBRD01013675">
    <property type="protein sequence ID" value="JAG52151.1"/>
    <property type="molecule type" value="Transcribed_RNA"/>
</dbReference>
<dbReference type="PROSITE" id="PS00216">
    <property type="entry name" value="SUGAR_TRANSPORT_1"/>
    <property type="match status" value="1"/>
</dbReference>
<dbReference type="InterPro" id="IPR020846">
    <property type="entry name" value="MFS_dom"/>
</dbReference>
<dbReference type="PANTHER" id="PTHR48021:SF89">
    <property type="entry name" value="FI02132P-RELATED"/>
    <property type="match status" value="1"/>
</dbReference>
<evidence type="ECO:0000256" key="4">
    <source>
        <dbReference type="ARBA" id="ARBA00023136"/>
    </source>
</evidence>
<dbReference type="SUPFAM" id="SSF103473">
    <property type="entry name" value="MFS general substrate transporter"/>
    <property type="match status" value="1"/>
</dbReference>
<dbReference type="EMBL" id="GBRD01017454">
    <property type="protein sequence ID" value="JAG48373.1"/>
    <property type="molecule type" value="Transcribed_RNA"/>
</dbReference>
<protein>
    <submittedName>
        <fullName evidence="7">Facilitated trehalose transporter Tret1</fullName>
    </submittedName>
</protein>
<organism evidence="7">
    <name type="scientific">Lygus hesperus</name>
    <name type="common">Western plant bug</name>
    <dbReference type="NCBI Taxonomy" id="30085"/>
    <lineage>
        <taxon>Eukaryota</taxon>
        <taxon>Metazoa</taxon>
        <taxon>Ecdysozoa</taxon>
        <taxon>Arthropoda</taxon>
        <taxon>Hexapoda</taxon>
        <taxon>Insecta</taxon>
        <taxon>Pterygota</taxon>
        <taxon>Neoptera</taxon>
        <taxon>Paraneoptera</taxon>
        <taxon>Hemiptera</taxon>
        <taxon>Heteroptera</taxon>
        <taxon>Panheteroptera</taxon>
        <taxon>Cimicomorpha</taxon>
        <taxon>Miridae</taxon>
        <taxon>Mirini</taxon>
        <taxon>Lygus</taxon>
    </lineage>
</organism>
<dbReference type="EMBL" id="GBHO01024007">
    <property type="protein sequence ID" value="JAG19597.1"/>
    <property type="molecule type" value="Transcribed_RNA"/>
</dbReference>
<feature type="domain" description="Major facilitator superfamily (MFS) profile" evidence="6">
    <location>
        <begin position="20"/>
        <end position="488"/>
    </location>
</feature>
<feature type="transmembrane region" description="Helical" evidence="5">
    <location>
        <begin position="465"/>
        <end position="484"/>
    </location>
</feature>
<reference evidence="8" key="3">
    <citation type="submission" date="2014-09" db="EMBL/GenBank/DDBJ databases">
        <authorList>
            <person name="Magalhaes I.L.F."/>
            <person name="Oliveira U."/>
            <person name="Santos F.R."/>
            <person name="Vidigal T.H.D.A."/>
            <person name="Brescovit A.D."/>
            <person name="Santos A.J."/>
        </authorList>
    </citation>
    <scope>NUCLEOTIDE SEQUENCE</scope>
</reference>
<comment type="subcellular location">
    <subcellularLocation>
        <location evidence="1">Membrane</location>
        <topology evidence="1">Multi-pass membrane protein</topology>
    </subcellularLocation>
</comment>
<proteinExistence type="predicted"/>
<evidence type="ECO:0000256" key="2">
    <source>
        <dbReference type="ARBA" id="ARBA00022692"/>
    </source>
</evidence>
<evidence type="ECO:0000256" key="5">
    <source>
        <dbReference type="SAM" id="Phobius"/>
    </source>
</evidence>
<evidence type="ECO:0000256" key="1">
    <source>
        <dbReference type="ARBA" id="ARBA00004141"/>
    </source>
</evidence>
<keyword evidence="2 5" id="KW-0812">Transmembrane</keyword>
<feature type="transmembrane region" description="Helical" evidence="5">
    <location>
        <begin position="267"/>
        <end position="289"/>
    </location>
</feature>
<dbReference type="GO" id="GO:0022857">
    <property type="term" value="F:transmembrane transporter activity"/>
    <property type="evidence" value="ECO:0007669"/>
    <property type="project" value="InterPro"/>
</dbReference>
<feature type="transmembrane region" description="Helical" evidence="5">
    <location>
        <begin position="90"/>
        <end position="109"/>
    </location>
</feature>
<dbReference type="GO" id="GO:0016020">
    <property type="term" value="C:membrane"/>
    <property type="evidence" value="ECO:0007669"/>
    <property type="project" value="UniProtKB-SubCell"/>
</dbReference>
<dbReference type="EMBL" id="GBRD01017452">
    <property type="protein sequence ID" value="JAG48375.1"/>
    <property type="molecule type" value="Transcribed_RNA"/>
</dbReference>
<feature type="transmembrane region" description="Helical" evidence="5">
    <location>
        <begin position="62"/>
        <end position="83"/>
    </location>
</feature>
<dbReference type="EMBL" id="GBRD01017451">
    <property type="protein sequence ID" value="JAG48376.1"/>
    <property type="molecule type" value="Transcribed_RNA"/>
</dbReference>
<dbReference type="PRINTS" id="PR00171">
    <property type="entry name" value="SUGRTRNSPORT"/>
</dbReference>